<dbReference type="Proteomes" id="UP000228758">
    <property type="component" value="Unassembled WGS sequence"/>
</dbReference>
<reference evidence="2 3" key="1">
    <citation type="submission" date="2017-11" db="EMBL/GenBank/DDBJ databases">
        <title>Genomic Encyclopedia of Archaeal and Bacterial Type Strains, Phase II (KMG-II): From Individual Species to Whole Genera.</title>
        <authorList>
            <person name="Goeker M."/>
        </authorList>
    </citation>
    <scope>NUCLEOTIDE SEQUENCE [LARGE SCALE GENOMIC DNA]</scope>
    <source>
        <strain evidence="2 3">DSM 27393</strain>
    </source>
</reference>
<dbReference type="RefSeq" id="WP_157802211.1">
    <property type="nucleotide sequence ID" value="NZ_PGFF01000001.1"/>
</dbReference>
<comment type="caution">
    <text evidence="2">The sequence shown here is derived from an EMBL/GenBank/DDBJ whole genome shotgun (WGS) entry which is preliminary data.</text>
</comment>
<sequence>MTTLLLVLLLLASVAVAATVVSVARDGYHRVPVRAGLPHPDRVDRR</sequence>
<accession>A0A2M9CH42</accession>
<evidence type="ECO:0000313" key="3">
    <source>
        <dbReference type="Proteomes" id="UP000228758"/>
    </source>
</evidence>
<dbReference type="AlphaFoldDB" id="A0A2M9CH42"/>
<keyword evidence="1" id="KW-0732">Signal</keyword>
<dbReference type="EMBL" id="PGFF01000001">
    <property type="protein sequence ID" value="PJJ71241.1"/>
    <property type="molecule type" value="Genomic_DNA"/>
</dbReference>
<gene>
    <name evidence="2" type="ORF">CLV46_0783</name>
</gene>
<proteinExistence type="predicted"/>
<protein>
    <submittedName>
        <fullName evidence="2">Uncharacterized protein</fullName>
    </submittedName>
</protein>
<evidence type="ECO:0000313" key="2">
    <source>
        <dbReference type="EMBL" id="PJJ71241.1"/>
    </source>
</evidence>
<keyword evidence="3" id="KW-1185">Reference proteome</keyword>
<feature type="chain" id="PRO_5014935442" evidence="1">
    <location>
        <begin position="18"/>
        <end position="46"/>
    </location>
</feature>
<feature type="signal peptide" evidence="1">
    <location>
        <begin position="1"/>
        <end position="17"/>
    </location>
</feature>
<evidence type="ECO:0000256" key="1">
    <source>
        <dbReference type="SAM" id="SignalP"/>
    </source>
</evidence>
<name>A0A2M9CH42_9MICO</name>
<organism evidence="2 3">
    <name type="scientific">Diaminobutyricimonas aerilata</name>
    <dbReference type="NCBI Taxonomy" id="1162967"/>
    <lineage>
        <taxon>Bacteria</taxon>
        <taxon>Bacillati</taxon>
        <taxon>Actinomycetota</taxon>
        <taxon>Actinomycetes</taxon>
        <taxon>Micrococcales</taxon>
        <taxon>Microbacteriaceae</taxon>
        <taxon>Diaminobutyricimonas</taxon>
    </lineage>
</organism>